<organism evidence="2 3">
    <name type="scientific">Ancylostoma ceylanicum</name>
    <dbReference type="NCBI Taxonomy" id="53326"/>
    <lineage>
        <taxon>Eukaryota</taxon>
        <taxon>Metazoa</taxon>
        <taxon>Ecdysozoa</taxon>
        <taxon>Nematoda</taxon>
        <taxon>Chromadorea</taxon>
        <taxon>Rhabditida</taxon>
        <taxon>Rhabditina</taxon>
        <taxon>Rhabditomorpha</taxon>
        <taxon>Strongyloidea</taxon>
        <taxon>Ancylostomatidae</taxon>
        <taxon>Ancylostomatinae</taxon>
        <taxon>Ancylostoma</taxon>
    </lineage>
</organism>
<name>A0A016W798_9BILA</name>
<comment type="caution">
    <text evidence="2">The sequence shown here is derived from an EMBL/GenBank/DDBJ whole genome shotgun (WGS) entry which is preliminary data.</text>
</comment>
<evidence type="ECO:0000256" key="1">
    <source>
        <dbReference type="SAM" id="MobiDB-lite"/>
    </source>
</evidence>
<protein>
    <submittedName>
        <fullName evidence="2">Uncharacterized protein</fullName>
    </submittedName>
</protein>
<evidence type="ECO:0000313" key="2">
    <source>
        <dbReference type="EMBL" id="EYC35152.1"/>
    </source>
</evidence>
<reference evidence="3" key="1">
    <citation type="journal article" date="2015" name="Nat. Genet.">
        <title>The genome and transcriptome of the zoonotic hookworm Ancylostoma ceylanicum identify infection-specific gene families.</title>
        <authorList>
            <person name="Schwarz E.M."/>
            <person name="Hu Y."/>
            <person name="Antoshechkin I."/>
            <person name="Miller M.M."/>
            <person name="Sternberg P.W."/>
            <person name="Aroian R.V."/>
        </authorList>
    </citation>
    <scope>NUCLEOTIDE SEQUENCE</scope>
    <source>
        <strain evidence="3">HY135</strain>
    </source>
</reference>
<dbReference type="AlphaFoldDB" id="A0A016W798"/>
<proteinExistence type="predicted"/>
<keyword evidence="3" id="KW-1185">Reference proteome</keyword>
<feature type="region of interest" description="Disordered" evidence="1">
    <location>
        <begin position="37"/>
        <end position="58"/>
    </location>
</feature>
<evidence type="ECO:0000313" key="3">
    <source>
        <dbReference type="Proteomes" id="UP000024635"/>
    </source>
</evidence>
<dbReference type="EMBL" id="JARK01000732">
    <property type="protein sequence ID" value="EYC35152.1"/>
    <property type="molecule type" value="Genomic_DNA"/>
</dbReference>
<gene>
    <name evidence="2" type="primary">Acey_s1133.g3665</name>
    <name evidence="2" type="ORF">Y032_1133g3665</name>
</gene>
<accession>A0A016W798</accession>
<sequence>MIPQHCRWTPEMPDFRKVSFSDDDTVVDISSFRRGGRVQSRFGSGTPDSCEGDGDGIGRESLPKLRVKMVSIQELEHFRPSMIMYFSSCSRSP</sequence>
<dbReference type="Proteomes" id="UP000024635">
    <property type="component" value="Unassembled WGS sequence"/>
</dbReference>